<dbReference type="RefSeq" id="WP_103853774.1">
    <property type="nucleotide sequence ID" value="NZ_PQVJ01000018.1"/>
</dbReference>
<reference evidence="2 4" key="1">
    <citation type="submission" date="2018-06" db="EMBL/GenBank/DDBJ databases">
        <authorList>
            <consortium name="Pathogen Informatics"/>
            <person name="Doyle S."/>
        </authorList>
    </citation>
    <scope>NUCLEOTIDE SEQUENCE [LARGE SCALE GENOMIC DNA]</scope>
    <source>
        <strain evidence="2 4">NCTC11188</strain>
    </source>
</reference>
<evidence type="ECO:0000313" key="3">
    <source>
        <dbReference type="EMBL" id="TDP29135.1"/>
    </source>
</evidence>
<dbReference type="Proteomes" id="UP000255113">
    <property type="component" value="Unassembled WGS sequence"/>
</dbReference>
<keyword evidence="1" id="KW-0175">Coiled coil</keyword>
<sequence>MENQKFELIISTESKVLACNITDFEKKADQFLSTLTQTFETDNDFAQAKEEVKLLKELEDKTRTAIKNAQQGDINKLLEQAQDIAERFRQARLEREKLVKTKEAEIKANIVNGAFERISAVKSGFESDVCIALEQVIPKATVKKRLEEATKRRSTLATFTKAVNAEETLIAAEIAAEAARLSARRKLIPISYEYLFKDWLNLITGDDELEPIIQTRIADEQKREAEIKAKAEQEAKARAEAEANLNALQANEKTETNENTAHIEPQTPAQEMLPAATQFILKIPAQEIPFTGTLEQLREYFAPVKALGIQATILKK</sequence>
<protein>
    <submittedName>
        <fullName evidence="2">Uncharacterized protein</fullName>
    </submittedName>
</protein>
<dbReference type="Proteomes" id="UP000294683">
    <property type="component" value="Unassembled WGS sequence"/>
</dbReference>
<evidence type="ECO:0000313" key="4">
    <source>
        <dbReference type="Proteomes" id="UP000255113"/>
    </source>
</evidence>
<keyword evidence="5" id="KW-1185">Reference proteome</keyword>
<accession>A0A379B021</accession>
<gene>
    <name evidence="3" type="ORF">EV689_10352</name>
    <name evidence="2" type="ORF">NCTC11188_02245</name>
</gene>
<evidence type="ECO:0000313" key="5">
    <source>
        <dbReference type="Proteomes" id="UP000294683"/>
    </source>
</evidence>
<evidence type="ECO:0000313" key="2">
    <source>
        <dbReference type="EMBL" id="SUB28435.1"/>
    </source>
</evidence>
<evidence type="ECO:0000256" key="1">
    <source>
        <dbReference type="SAM" id="Coils"/>
    </source>
</evidence>
<dbReference type="AlphaFoldDB" id="A0A379B021"/>
<name>A0A379B021_AVIGA</name>
<feature type="coiled-coil region" evidence="1">
    <location>
        <begin position="222"/>
        <end position="258"/>
    </location>
</feature>
<dbReference type="EMBL" id="SNXJ01000003">
    <property type="protein sequence ID" value="TDP29135.1"/>
    <property type="molecule type" value="Genomic_DNA"/>
</dbReference>
<reference evidence="3 5" key="2">
    <citation type="submission" date="2019-03" db="EMBL/GenBank/DDBJ databases">
        <title>Genomic Encyclopedia of Type Strains, Phase IV (KMG-IV): sequencing the most valuable type-strain genomes for metagenomic binning, comparative biology and taxonomic classification.</title>
        <authorList>
            <person name="Goeker M."/>
        </authorList>
    </citation>
    <scope>NUCLEOTIDE SEQUENCE [LARGE SCALE GENOMIC DNA]</scope>
    <source>
        <strain evidence="3 5">DSM 17481</strain>
    </source>
</reference>
<organism evidence="2 4">
    <name type="scientific">Avibacterium gallinarum</name>
    <name type="common">Pasteurella gallinarum</name>
    <dbReference type="NCBI Taxonomy" id="755"/>
    <lineage>
        <taxon>Bacteria</taxon>
        <taxon>Pseudomonadati</taxon>
        <taxon>Pseudomonadota</taxon>
        <taxon>Gammaproteobacteria</taxon>
        <taxon>Pasteurellales</taxon>
        <taxon>Pasteurellaceae</taxon>
        <taxon>Avibacterium</taxon>
    </lineage>
</organism>
<dbReference type="EMBL" id="UGSQ01000003">
    <property type="protein sequence ID" value="SUB28435.1"/>
    <property type="molecule type" value="Genomic_DNA"/>
</dbReference>
<proteinExistence type="predicted"/>